<evidence type="ECO:0000256" key="7">
    <source>
        <dbReference type="ARBA" id="ARBA00023136"/>
    </source>
</evidence>
<evidence type="ECO:0000256" key="4">
    <source>
        <dbReference type="ARBA" id="ARBA00022729"/>
    </source>
</evidence>
<dbReference type="InterPro" id="IPR056845">
    <property type="entry name" value="LRR_Zer-1"/>
</dbReference>
<dbReference type="GeneID" id="125422710"/>
<keyword evidence="2" id="KW-0433">Leucine-rich repeat</keyword>
<protein>
    <submittedName>
        <fullName evidence="13">Receptor-like protein 7</fullName>
    </submittedName>
</protein>
<dbReference type="InterPro" id="IPR046956">
    <property type="entry name" value="RLP23-like"/>
</dbReference>
<accession>A0ABM4A2T7</accession>
<reference evidence="13" key="2">
    <citation type="submission" date="2025-08" db="UniProtKB">
        <authorList>
            <consortium name="RefSeq"/>
        </authorList>
    </citation>
    <scope>IDENTIFICATION</scope>
    <source>
        <tissue evidence="13">Seedling</tissue>
    </source>
</reference>
<dbReference type="PANTHER" id="PTHR48061:SF12">
    <property type="entry name" value="DISEASE RESISTANCE LIKE PROTEIN"/>
    <property type="match status" value="1"/>
</dbReference>
<evidence type="ECO:0000259" key="11">
    <source>
        <dbReference type="Pfam" id="PF25013"/>
    </source>
</evidence>
<dbReference type="InterPro" id="IPR032675">
    <property type="entry name" value="LRR_dom_sf"/>
</dbReference>
<evidence type="ECO:0000256" key="3">
    <source>
        <dbReference type="ARBA" id="ARBA00022692"/>
    </source>
</evidence>
<dbReference type="RefSeq" id="XP_060671049.1">
    <property type="nucleotide sequence ID" value="XM_060815066.1"/>
</dbReference>
<keyword evidence="12" id="KW-1185">Reference proteome</keyword>
<dbReference type="Pfam" id="PF08263">
    <property type="entry name" value="LRRNT_2"/>
    <property type="match status" value="1"/>
</dbReference>
<keyword evidence="7" id="KW-0472">Membrane</keyword>
<evidence type="ECO:0000256" key="9">
    <source>
        <dbReference type="ARBA" id="ARBA00023180"/>
    </source>
</evidence>
<keyword evidence="6" id="KW-1133">Transmembrane helix</keyword>
<keyword evidence="4" id="KW-0732">Signal</keyword>
<sequence length="274" mass="29934">MVLEIMVANSFTSVQPACHEDESFALMQFKDSFAIHKSASLCDPKVLQWKSHGVNSNNCCSWDGVQCDGKTGHVIGLDLSSSCLSGSINSNSTLFNLVHLQSLNLAGNNFNYFEIRVSVGQLMSLTYLNLSGSAFSGQIPLEISNLFKLSHLDLSFNYDEIARTKLLKLQSPNMSTLLQNLTSLEVLDLSEVEISSMVPDFLANFTSFTSIILYDYGLKGEFPAAIFQLPNLRILDVGANGNLKGCFPKFHNKSPLRELRLGGSGFSGSVPSSI</sequence>
<evidence type="ECO:0000256" key="1">
    <source>
        <dbReference type="ARBA" id="ARBA00004479"/>
    </source>
</evidence>
<reference evidence="12" key="1">
    <citation type="submission" date="2025-05" db="UniProtKB">
        <authorList>
            <consortium name="RefSeq"/>
        </authorList>
    </citation>
    <scope>NUCLEOTIDE SEQUENCE [LARGE SCALE GENOMIC DNA]</scope>
</reference>
<evidence type="ECO:0000256" key="6">
    <source>
        <dbReference type="ARBA" id="ARBA00022989"/>
    </source>
</evidence>
<dbReference type="InterPro" id="IPR013210">
    <property type="entry name" value="LRR_N_plant-typ"/>
</dbReference>
<name>A0ABM4A2T7_ZIZJJ</name>
<proteinExistence type="predicted"/>
<feature type="domain" description="Leucine-rich repeat-containing N-terminal plant-type" evidence="10">
    <location>
        <begin position="20"/>
        <end position="68"/>
    </location>
</feature>
<dbReference type="Pfam" id="PF25013">
    <property type="entry name" value="LRR_Zer-1"/>
    <property type="match status" value="1"/>
</dbReference>
<keyword evidence="3" id="KW-0812">Transmembrane</keyword>
<comment type="subcellular location">
    <subcellularLocation>
        <location evidence="1">Membrane</location>
        <topology evidence="1">Single-pass type I membrane protein</topology>
    </subcellularLocation>
</comment>
<keyword evidence="9" id="KW-0325">Glycoprotein</keyword>
<evidence type="ECO:0000256" key="2">
    <source>
        <dbReference type="ARBA" id="ARBA00022614"/>
    </source>
</evidence>
<organism evidence="12 13">
    <name type="scientific">Ziziphus jujuba</name>
    <name type="common">Chinese jujube</name>
    <name type="synonym">Ziziphus sativa</name>
    <dbReference type="NCBI Taxonomy" id="326968"/>
    <lineage>
        <taxon>Eukaryota</taxon>
        <taxon>Viridiplantae</taxon>
        <taxon>Streptophyta</taxon>
        <taxon>Embryophyta</taxon>
        <taxon>Tracheophyta</taxon>
        <taxon>Spermatophyta</taxon>
        <taxon>Magnoliopsida</taxon>
        <taxon>eudicotyledons</taxon>
        <taxon>Gunneridae</taxon>
        <taxon>Pentapetalae</taxon>
        <taxon>rosids</taxon>
        <taxon>fabids</taxon>
        <taxon>Rosales</taxon>
        <taxon>Rhamnaceae</taxon>
        <taxon>Paliureae</taxon>
        <taxon>Ziziphus</taxon>
    </lineage>
</organism>
<feature type="domain" description="Zer-1-like leucine-rich repeats region" evidence="11">
    <location>
        <begin position="176"/>
        <end position="249"/>
    </location>
</feature>
<dbReference type="Pfam" id="PF00560">
    <property type="entry name" value="LRR_1"/>
    <property type="match status" value="1"/>
</dbReference>
<keyword evidence="8" id="KW-0675">Receptor</keyword>
<dbReference type="Gene3D" id="3.80.10.10">
    <property type="entry name" value="Ribonuclease Inhibitor"/>
    <property type="match status" value="3"/>
</dbReference>
<gene>
    <name evidence="13" type="primary">LOC125422710</name>
</gene>
<dbReference type="Proteomes" id="UP001652623">
    <property type="component" value="Chromosome 2"/>
</dbReference>
<dbReference type="PANTHER" id="PTHR48061">
    <property type="entry name" value="LEUCINE-RICH REPEAT RECEPTOR PROTEIN KINASE EMS1-LIKE-RELATED"/>
    <property type="match status" value="1"/>
</dbReference>
<dbReference type="InterPro" id="IPR001611">
    <property type="entry name" value="Leu-rich_rpt"/>
</dbReference>
<evidence type="ECO:0000259" key="10">
    <source>
        <dbReference type="Pfam" id="PF08263"/>
    </source>
</evidence>
<keyword evidence="5" id="KW-0677">Repeat</keyword>
<dbReference type="SUPFAM" id="SSF52058">
    <property type="entry name" value="L domain-like"/>
    <property type="match status" value="1"/>
</dbReference>
<evidence type="ECO:0000256" key="5">
    <source>
        <dbReference type="ARBA" id="ARBA00022737"/>
    </source>
</evidence>
<evidence type="ECO:0000313" key="13">
    <source>
        <dbReference type="RefSeq" id="XP_060671049.1"/>
    </source>
</evidence>
<evidence type="ECO:0000313" key="12">
    <source>
        <dbReference type="Proteomes" id="UP001652623"/>
    </source>
</evidence>
<evidence type="ECO:0000256" key="8">
    <source>
        <dbReference type="ARBA" id="ARBA00023170"/>
    </source>
</evidence>